<evidence type="ECO:0000259" key="1">
    <source>
        <dbReference type="Pfam" id="PF06974"/>
    </source>
</evidence>
<evidence type="ECO:0000313" key="2">
    <source>
        <dbReference type="EMBL" id="CAD7229907.1"/>
    </source>
</evidence>
<accession>A0A7R8WJ44</accession>
<organism evidence="2">
    <name type="scientific">Cyprideis torosa</name>
    <dbReference type="NCBI Taxonomy" id="163714"/>
    <lineage>
        <taxon>Eukaryota</taxon>
        <taxon>Metazoa</taxon>
        <taxon>Ecdysozoa</taxon>
        <taxon>Arthropoda</taxon>
        <taxon>Crustacea</taxon>
        <taxon>Oligostraca</taxon>
        <taxon>Ostracoda</taxon>
        <taxon>Podocopa</taxon>
        <taxon>Podocopida</taxon>
        <taxon>Cytherocopina</taxon>
        <taxon>Cytheroidea</taxon>
        <taxon>Cytherideidae</taxon>
        <taxon>Cyprideis</taxon>
    </lineage>
</organism>
<dbReference type="AlphaFoldDB" id="A0A7R8WJ44"/>
<sequence>MEIGNETNAAPLSFRRFKANASPRHGSMVHGFSTTLPMAQGLKPSDFIQAIKLETSKIKESTKIYTPAHLACTYNLLPTLVTAKFSGIASTSTPGPTERFTILGGREVDRFFTTGMIPTNCGGLIVGWSRYSEHVSVTVSVDGSVLQLLKTTTEQILDTFLQQLLELENYHPV</sequence>
<feature type="domain" description="O-acyltransferase WSD1 C-terminal" evidence="1">
    <location>
        <begin position="33"/>
        <end position="158"/>
    </location>
</feature>
<proteinExistence type="predicted"/>
<dbReference type="InterPro" id="IPR009721">
    <property type="entry name" value="O-acyltransferase_WSD1_C"/>
</dbReference>
<reference evidence="2" key="1">
    <citation type="submission" date="2020-11" db="EMBL/GenBank/DDBJ databases">
        <authorList>
            <person name="Tran Van P."/>
        </authorList>
    </citation>
    <scope>NUCLEOTIDE SEQUENCE</scope>
</reference>
<gene>
    <name evidence="2" type="ORF">CTOB1V02_LOCUS7772</name>
</gene>
<dbReference type="Pfam" id="PF06974">
    <property type="entry name" value="WS_DGAT_C"/>
    <property type="match status" value="1"/>
</dbReference>
<dbReference type="EMBL" id="OB662352">
    <property type="protein sequence ID" value="CAD7229907.1"/>
    <property type="molecule type" value="Genomic_DNA"/>
</dbReference>
<name>A0A7R8WJ44_9CRUS</name>
<protein>
    <recommendedName>
        <fullName evidence="1">O-acyltransferase WSD1 C-terminal domain-containing protein</fullName>
    </recommendedName>
</protein>